<dbReference type="InterPro" id="IPR015443">
    <property type="entry name" value="Aldose_1-epimerase"/>
</dbReference>
<feature type="active site" description="Proton acceptor" evidence="13">
    <location>
        <position position="325"/>
    </location>
</feature>
<comment type="subunit">
    <text evidence="5">Monomer.</text>
</comment>
<dbReference type="GO" id="GO:0004034">
    <property type="term" value="F:aldose 1-epimerase activity"/>
    <property type="evidence" value="ECO:0007669"/>
    <property type="project" value="UniProtKB-EC"/>
</dbReference>
<dbReference type="PANTHER" id="PTHR10091">
    <property type="entry name" value="ALDOSE-1-EPIMERASE"/>
    <property type="match status" value="1"/>
</dbReference>
<keyword evidence="8" id="KW-0963">Cytoplasm</keyword>
<feature type="active site" description="Proton donor" evidence="13">
    <location>
        <position position="189"/>
    </location>
</feature>
<evidence type="ECO:0000256" key="9">
    <source>
        <dbReference type="ARBA" id="ARBA00022553"/>
    </source>
</evidence>
<dbReference type="GO" id="GO:0006006">
    <property type="term" value="P:glucose metabolic process"/>
    <property type="evidence" value="ECO:0007669"/>
    <property type="project" value="TreeGrafter"/>
</dbReference>
<evidence type="ECO:0000256" key="5">
    <source>
        <dbReference type="ARBA" id="ARBA00011245"/>
    </source>
</evidence>
<reference evidence="16" key="1">
    <citation type="journal article" date="2014" name="Int. J. Syst. Evol. Microbiol.">
        <title>Complete genome sequence of Corynebacterium casei LMG S-19264T (=DSM 44701T), isolated from a smear-ripened cheese.</title>
        <authorList>
            <consortium name="US DOE Joint Genome Institute (JGI-PGF)"/>
            <person name="Walter F."/>
            <person name="Albersmeier A."/>
            <person name="Kalinowski J."/>
            <person name="Ruckert C."/>
        </authorList>
    </citation>
    <scope>NUCLEOTIDE SEQUENCE</scope>
    <source>
        <strain evidence="16">CGMCC 1.15447</strain>
    </source>
</reference>
<dbReference type="CDD" id="cd09019">
    <property type="entry name" value="galactose_mutarotase_like"/>
    <property type="match status" value="1"/>
</dbReference>
<dbReference type="Gene3D" id="2.70.98.10">
    <property type="match status" value="1"/>
</dbReference>
<comment type="subcellular location">
    <subcellularLocation>
        <location evidence="2">Cytoplasm</location>
    </subcellularLocation>
</comment>
<comment type="caution">
    <text evidence="16">The sequence shown here is derived from an EMBL/GenBank/DDBJ whole genome shotgun (WGS) entry which is preliminary data.</text>
</comment>
<comment type="catalytic activity">
    <reaction evidence="1 12">
        <text>alpha-D-glucose = beta-D-glucose</text>
        <dbReference type="Rhea" id="RHEA:10264"/>
        <dbReference type="ChEBI" id="CHEBI:15903"/>
        <dbReference type="ChEBI" id="CHEBI:17925"/>
        <dbReference type="EC" id="5.1.3.3"/>
    </reaction>
</comment>
<protein>
    <recommendedName>
        <fullName evidence="7 12">Aldose 1-epimerase</fullName>
        <ecNumber evidence="6 12">5.1.3.3</ecNumber>
    </recommendedName>
</protein>
<dbReference type="FunFam" id="2.70.98.10:FF:000003">
    <property type="entry name" value="Aldose 1-epimerase"/>
    <property type="match status" value="1"/>
</dbReference>
<evidence type="ECO:0000256" key="3">
    <source>
        <dbReference type="ARBA" id="ARBA00005028"/>
    </source>
</evidence>
<evidence type="ECO:0000256" key="15">
    <source>
        <dbReference type="PIRSR" id="PIRSR005096-3"/>
    </source>
</evidence>
<evidence type="ECO:0000256" key="7">
    <source>
        <dbReference type="ARBA" id="ARBA00014165"/>
    </source>
</evidence>
<feature type="binding site" evidence="15">
    <location>
        <begin position="189"/>
        <end position="191"/>
    </location>
    <ligand>
        <name>beta-D-galactose</name>
        <dbReference type="ChEBI" id="CHEBI:27667"/>
    </ligand>
</feature>
<evidence type="ECO:0000313" key="16">
    <source>
        <dbReference type="EMBL" id="GGA66493.1"/>
    </source>
</evidence>
<evidence type="ECO:0000256" key="12">
    <source>
        <dbReference type="PIRNR" id="PIRNR005096"/>
    </source>
</evidence>
<evidence type="ECO:0000256" key="4">
    <source>
        <dbReference type="ARBA" id="ARBA00006206"/>
    </source>
</evidence>
<dbReference type="PIRSF" id="PIRSF005096">
    <property type="entry name" value="GALM"/>
    <property type="match status" value="1"/>
</dbReference>
<comment type="similarity">
    <text evidence="4 12">Belongs to the aldose epimerase family.</text>
</comment>
<gene>
    <name evidence="16" type="primary">galM</name>
    <name evidence="16" type="ORF">GCM10011507_17520</name>
</gene>
<keyword evidence="11 12" id="KW-0119">Carbohydrate metabolism</keyword>
<feature type="binding site" evidence="14">
    <location>
        <position position="260"/>
    </location>
    <ligand>
        <name>beta-D-galactose</name>
        <dbReference type="ChEBI" id="CHEBI:27667"/>
    </ligand>
</feature>
<evidence type="ECO:0000313" key="17">
    <source>
        <dbReference type="Proteomes" id="UP000648801"/>
    </source>
</evidence>
<dbReference type="Proteomes" id="UP000648801">
    <property type="component" value="Unassembled WGS sequence"/>
</dbReference>
<evidence type="ECO:0000256" key="8">
    <source>
        <dbReference type="ARBA" id="ARBA00022490"/>
    </source>
</evidence>
<evidence type="ECO:0000256" key="10">
    <source>
        <dbReference type="ARBA" id="ARBA00023235"/>
    </source>
</evidence>
<dbReference type="AlphaFoldDB" id="A0A916RTB8"/>
<evidence type="ECO:0000256" key="2">
    <source>
        <dbReference type="ARBA" id="ARBA00004496"/>
    </source>
</evidence>
<evidence type="ECO:0000256" key="14">
    <source>
        <dbReference type="PIRSR" id="PIRSR005096-2"/>
    </source>
</evidence>
<evidence type="ECO:0000256" key="6">
    <source>
        <dbReference type="ARBA" id="ARBA00013185"/>
    </source>
</evidence>
<comment type="pathway">
    <text evidence="3 12">Carbohydrate metabolism; hexose metabolism.</text>
</comment>
<dbReference type="Pfam" id="PF01263">
    <property type="entry name" value="Aldose_epim"/>
    <property type="match status" value="1"/>
</dbReference>
<sequence length="362" mass="39309">MLLSMTTVIATAQVSVTKAAFGTTPDGKTVDIYTLKGDGIEARIMTYGARVVSISTPDRDGKMADVVLGYNGLDGYLDDSSTYFGAIVGRYGNRIAHGSFRLAGKTYQIPKNDHGINALHGGTVGFDKLVWDGKEIPGGVEMTLVSKDGDQGFPGTLTAHVRYTLHHSALRIDYSMSTDKPTVVNLTNHSYFNLDGDKGTILDEEMMIPADQYTPVDAGLIPTGVLASVEGTPFDFRKPTVVGSRIHDDNEQLKLAGGYDFNWVLRGKTGEMKTAARVYDPNSGRVLTVTTTEPGVQFYTGNFLNGTKYGKDQQGYEKNGALCLETQHFPDSPNHPNFPSTELKPGITRHSTTVFTFSTRAK</sequence>
<reference evidence="16" key="2">
    <citation type="submission" date="2020-09" db="EMBL/GenBank/DDBJ databases">
        <authorList>
            <person name="Sun Q."/>
            <person name="Zhou Y."/>
        </authorList>
    </citation>
    <scope>NUCLEOTIDE SEQUENCE</scope>
    <source>
        <strain evidence="16">CGMCC 1.15447</strain>
    </source>
</reference>
<dbReference type="GO" id="GO:0030246">
    <property type="term" value="F:carbohydrate binding"/>
    <property type="evidence" value="ECO:0007669"/>
    <property type="project" value="InterPro"/>
</dbReference>
<keyword evidence="17" id="KW-1185">Reference proteome</keyword>
<evidence type="ECO:0000256" key="11">
    <source>
        <dbReference type="ARBA" id="ARBA00023277"/>
    </source>
</evidence>
<dbReference type="SUPFAM" id="SSF74650">
    <property type="entry name" value="Galactose mutarotase-like"/>
    <property type="match status" value="1"/>
</dbReference>
<dbReference type="GO" id="GO:0005737">
    <property type="term" value="C:cytoplasm"/>
    <property type="evidence" value="ECO:0007669"/>
    <property type="project" value="UniProtKB-SubCell"/>
</dbReference>
<dbReference type="InterPro" id="IPR018052">
    <property type="entry name" value="Ald1_epimerase_CS"/>
</dbReference>
<proteinExistence type="inferred from homology"/>
<dbReference type="InterPro" id="IPR014718">
    <property type="entry name" value="GH-type_carb-bd"/>
</dbReference>
<dbReference type="EMBL" id="BMJB01000001">
    <property type="protein sequence ID" value="GGA66493.1"/>
    <property type="molecule type" value="Genomic_DNA"/>
</dbReference>
<feature type="binding site" evidence="15">
    <location>
        <begin position="93"/>
        <end position="94"/>
    </location>
    <ligand>
        <name>beta-D-galactose</name>
        <dbReference type="ChEBI" id="CHEBI:27667"/>
    </ligand>
</feature>
<keyword evidence="10 12" id="KW-0413">Isomerase</keyword>
<dbReference type="EC" id="5.1.3.3" evidence="6 12"/>
<dbReference type="PANTHER" id="PTHR10091:SF0">
    <property type="entry name" value="GALACTOSE MUTAROTASE"/>
    <property type="match status" value="1"/>
</dbReference>
<dbReference type="PROSITE" id="PS00545">
    <property type="entry name" value="ALDOSE_1_EPIMERASE"/>
    <property type="match status" value="1"/>
</dbReference>
<dbReference type="GO" id="GO:0033499">
    <property type="term" value="P:galactose catabolic process via UDP-galactose, Leloir pathway"/>
    <property type="evidence" value="ECO:0007669"/>
    <property type="project" value="TreeGrafter"/>
</dbReference>
<dbReference type="NCBIfam" id="NF008277">
    <property type="entry name" value="PRK11055.1"/>
    <property type="match status" value="1"/>
</dbReference>
<dbReference type="InterPro" id="IPR008183">
    <property type="entry name" value="Aldose_1/G6P_1-epimerase"/>
</dbReference>
<accession>A0A916RTB8</accession>
<organism evidence="16 17">
    <name type="scientific">Edaphobacter acidisoli</name>
    <dbReference type="NCBI Taxonomy" id="2040573"/>
    <lineage>
        <taxon>Bacteria</taxon>
        <taxon>Pseudomonadati</taxon>
        <taxon>Acidobacteriota</taxon>
        <taxon>Terriglobia</taxon>
        <taxon>Terriglobales</taxon>
        <taxon>Acidobacteriaceae</taxon>
        <taxon>Edaphobacter</taxon>
    </lineage>
</organism>
<evidence type="ECO:0000256" key="13">
    <source>
        <dbReference type="PIRSR" id="PIRSR005096-1"/>
    </source>
</evidence>
<name>A0A916RTB8_9BACT</name>
<evidence type="ECO:0000256" key="1">
    <source>
        <dbReference type="ARBA" id="ARBA00001614"/>
    </source>
</evidence>
<dbReference type="InterPro" id="IPR011013">
    <property type="entry name" value="Gal_mutarotase_sf_dom"/>
</dbReference>
<dbReference type="InterPro" id="IPR047215">
    <property type="entry name" value="Galactose_mutarotase-like"/>
</dbReference>
<keyword evidence="9" id="KW-0597">Phosphoprotein</keyword>